<keyword evidence="5 8" id="KW-0863">Zinc-finger</keyword>
<keyword evidence="13" id="KW-1185">Reference proteome</keyword>
<comment type="pathway">
    <text evidence="1">Protein modification; protein ubiquitination.</text>
</comment>
<gene>
    <name evidence="12" type="ORF">LSTR_LSTR007922</name>
</gene>
<feature type="domain" description="RING-type" evidence="11">
    <location>
        <begin position="299"/>
        <end position="467"/>
    </location>
</feature>
<dbReference type="InterPro" id="IPR044066">
    <property type="entry name" value="TRIAD_supradom"/>
</dbReference>
<proteinExistence type="predicted"/>
<keyword evidence="2" id="KW-0808">Transferase</keyword>
<dbReference type="AlphaFoldDB" id="A0A482XLZ3"/>
<dbReference type="Proteomes" id="UP000291343">
    <property type="component" value="Unassembled WGS sequence"/>
</dbReference>
<keyword evidence="9" id="KW-0175">Coiled coil</keyword>
<dbReference type="GO" id="GO:0043161">
    <property type="term" value="P:proteasome-mediated ubiquitin-dependent protein catabolic process"/>
    <property type="evidence" value="ECO:0007669"/>
    <property type="project" value="TreeGrafter"/>
</dbReference>
<dbReference type="PROSITE" id="PS50089">
    <property type="entry name" value="ZF_RING_2"/>
    <property type="match status" value="1"/>
</dbReference>
<dbReference type="InterPro" id="IPR001841">
    <property type="entry name" value="Znf_RING"/>
</dbReference>
<dbReference type="InterPro" id="IPR017907">
    <property type="entry name" value="Znf_RING_CS"/>
</dbReference>
<evidence type="ECO:0000256" key="1">
    <source>
        <dbReference type="ARBA" id="ARBA00004906"/>
    </source>
</evidence>
<evidence type="ECO:0000256" key="9">
    <source>
        <dbReference type="SAM" id="Coils"/>
    </source>
</evidence>
<evidence type="ECO:0000313" key="12">
    <source>
        <dbReference type="EMBL" id="RZF46389.1"/>
    </source>
</evidence>
<dbReference type="CDD" id="cd20345">
    <property type="entry name" value="BRcat_RBR_HOIL1"/>
    <property type="match status" value="1"/>
</dbReference>
<comment type="caution">
    <text evidence="12">The sequence shown here is derived from an EMBL/GenBank/DDBJ whole genome shotgun (WGS) entry which is preliminary data.</text>
</comment>
<feature type="coiled-coil region" evidence="9">
    <location>
        <begin position="102"/>
        <end position="136"/>
    </location>
</feature>
<evidence type="ECO:0000256" key="7">
    <source>
        <dbReference type="ARBA" id="ARBA00022833"/>
    </source>
</evidence>
<evidence type="ECO:0000256" key="8">
    <source>
        <dbReference type="PROSITE-ProRule" id="PRU00175"/>
    </source>
</evidence>
<dbReference type="InterPro" id="IPR047558">
    <property type="entry name" value="BRcat_RBR_HOIL1"/>
</dbReference>
<dbReference type="InterPro" id="IPR051628">
    <property type="entry name" value="LUBAC_E3_Ligases"/>
</dbReference>
<reference evidence="12 13" key="1">
    <citation type="journal article" date="2017" name="Gigascience">
        <title>Genome sequence of the small brown planthopper, Laodelphax striatellus.</title>
        <authorList>
            <person name="Zhu J."/>
            <person name="Jiang F."/>
            <person name="Wang X."/>
            <person name="Yang P."/>
            <person name="Bao Y."/>
            <person name="Zhao W."/>
            <person name="Wang W."/>
            <person name="Lu H."/>
            <person name="Wang Q."/>
            <person name="Cui N."/>
            <person name="Li J."/>
            <person name="Chen X."/>
            <person name="Luo L."/>
            <person name="Yu J."/>
            <person name="Kang L."/>
            <person name="Cui F."/>
        </authorList>
    </citation>
    <scope>NUCLEOTIDE SEQUENCE [LARGE SCALE GENOMIC DNA]</scope>
    <source>
        <strain evidence="12">Lst14</strain>
    </source>
</reference>
<dbReference type="FunFam" id="3.30.40.10:FF:000137">
    <property type="entry name" value="RanBP-type and C3HC4-type zinc finger-containing protein 1"/>
    <property type="match status" value="1"/>
</dbReference>
<dbReference type="SUPFAM" id="SSF57850">
    <property type="entry name" value="RING/U-box"/>
    <property type="match status" value="2"/>
</dbReference>
<evidence type="ECO:0000256" key="3">
    <source>
        <dbReference type="ARBA" id="ARBA00022723"/>
    </source>
</evidence>
<dbReference type="STRING" id="195883.A0A482XLZ3"/>
<feature type="domain" description="RING-type" evidence="10">
    <location>
        <begin position="303"/>
        <end position="345"/>
    </location>
</feature>
<dbReference type="OrthoDB" id="261960at2759"/>
<dbReference type="Gene3D" id="3.30.40.10">
    <property type="entry name" value="Zinc/RING finger domain, C3HC4 (zinc finger)"/>
    <property type="match status" value="1"/>
</dbReference>
<dbReference type="InterPro" id="IPR013083">
    <property type="entry name" value="Znf_RING/FYVE/PHD"/>
</dbReference>
<keyword evidence="4" id="KW-0677">Repeat</keyword>
<dbReference type="PANTHER" id="PTHR22770:SF13">
    <property type="entry name" value="RING-TYPE DOMAIN-CONTAINING PROTEIN"/>
    <property type="match status" value="1"/>
</dbReference>
<evidence type="ECO:0008006" key="14">
    <source>
        <dbReference type="Google" id="ProtNLM"/>
    </source>
</evidence>
<dbReference type="PANTHER" id="PTHR22770">
    <property type="entry name" value="UBIQUITIN CONJUGATING ENZYME 7 INTERACTING PROTEIN-RELATED"/>
    <property type="match status" value="1"/>
</dbReference>
<evidence type="ECO:0000259" key="10">
    <source>
        <dbReference type="PROSITE" id="PS50089"/>
    </source>
</evidence>
<dbReference type="Pfam" id="PF13639">
    <property type="entry name" value="zf-RING_2"/>
    <property type="match status" value="1"/>
</dbReference>
<evidence type="ECO:0000256" key="2">
    <source>
        <dbReference type="ARBA" id="ARBA00022679"/>
    </source>
</evidence>
<dbReference type="GO" id="GO:0004842">
    <property type="term" value="F:ubiquitin-protein transferase activity"/>
    <property type="evidence" value="ECO:0007669"/>
    <property type="project" value="TreeGrafter"/>
</dbReference>
<dbReference type="PROSITE" id="PS51873">
    <property type="entry name" value="TRIAD"/>
    <property type="match status" value="1"/>
</dbReference>
<dbReference type="InParanoid" id="A0A482XLZ3"/>
<dbReference type="GO" id="GO:0043130">
    <property type="term" value="F:ubiquitin binding"/>
    <property type="evidence" value="ECO:0007669"/>
    <property type="project" value="TreeGrafter"/>
</dbReference>
<accession>A0A482XLZ3</accession>
<keyword evidence="3" id="KW-0479">Metal-binding</keyword>
<dbReference type="GO" id="GO:0097039">
    <property type="term" value="P:protein linear polyubiquitination"/>
    <property type="evidence" value="ECO:0007669"/>
    <property type="project" value="TreeGrafter"/>
</dbReference>
<dbReference type="SMR" id="A0A482XLZ3"/>
<organism evidence="12 13">
    <name type="scientific">Laodelphax striatellus</name>
    <name type="common">Small brown planthopper</name>
    <name type="synonym">Delphax striatella</name>
    <dbReference type="NCBI Taxonomy" id="195883"/>
    <lineage>
        <taxon>Eukaryota</taxon>
        <taxon>Metazoa</taxon>
        <taxon>Ecdysozoa</taxon>
        <taxon>Arthropoda</taxon>
        <taxon>Hexapoda</taxon>
        <taxon>Insecta</taxon>
        <taxon>Pterygota</taxon>
        <taxon>Neoptera</taxon>
        <taxon>Paraneoptera</taxon>
        <taxon>Hemiptera</taxon>
        <taxon>Auchenorrhyncha</taxon>
        <taxon>Fulgoroidea</taxon>
        <taxon>Delphacidae</taxon>
        <taxon>Criomorphinae</taxon>
        <taxon>Laodelphax</taxon>
    </lineage>
</organism>
<evidence type="ECO:0000313" key="13">
    <source>
        <dbReference type="Proteomes" id="UP000291343"/>
    </source>
</evidence>
<evidence type="ECO:0000256" key="5">
    <source>
        <dbReference type="ARBA" id="ARBA00022771"/>
    </source>
</evidence>
<evidence type="ECO:0000259" key="11">
    <source>
        <dbReference type="PROSITE" id="PS51873"/>
    </source>
</evidence>
<sequence length="467" mass="54008">MNRTNKKLDPAFDEFFRAMQAYFLHHMTQVKNELVDLINRNHEESKSFNGNEKYSVGASNFNEPCGDNNSSVPDKKLFTLCQSIKLGQNELNLMLQTGEESIDNVLTENRNLRETVNELNLRVQNLSEQLDATKASNEQNFLRYENSLKEYLKISVDSNIILRALVSDVMTMKYNIMLSKKTARDNGVFEEAQNPQNNVPLAFRLGNGAAAGPPGEYVRDLKDANAIAETIAETFRVDGPSTNKCAAFFRPKSISIQFHDEETLDEWLKAAKQRRELNERNIYQQLIELEEDNVVVNKKPFDCTICLTKVDRGEGITLKECLHMFCRDCLAQTIEYNEDAVVKCPYRGETENDVCNHNLLEREIREIIPRDLYEKHLARSLSLSESKIKNSFHCRTPDCCGWWVVEDEVTFINCPVCTAENCIRCRAIHPTMDCRRYQDELVILAEKDPDAQRTLRYFRQMKERVRR</sequence>
<keyword evidence="7" id="KW-0862">Zinc</keyword>
<evidence type="ECO:0000256" key="4">
    <source>
        <dbReference type="ARBA" id="ARBA00022737"/>
    </source>
</evidence>
<name>A0A482XLZ3_LAOST</name>
<dbReference type="GO" id="GO:0008270">
    <property type="term" value="F:zinc ion binding"/>
    <property type="evidence" value="ECO:0007669"/>
    <property type="project" value="UniProtKB-KW"/>
</dbReference>
<dbReference type="InterPro" id="IPR047559">
    <property type="entry name" value="HOIL1_RBR_mRING-HC-C3HC3D"/>
</dbReference>
<keyword evidence="6" id="KW-0833">Ubl conjugation pathway</keyword>
<dbReference type="GO" id="GO:0071797">
    <property type="term" value="C:LUBAC complex"/>
    <property type="evidence" value="ECO:0007669"/>
    <property type="project" value="TreeGrafter"/>
</dbReference>
<dbReference type="PROSITE" id="PS00518">
    <property type="entry name" value="ZF_RING_1"/>
    <property type="match status" value="1"/>
</dbReference>
<dbReference type="EMBL" id="QKKF02006330">
    <property type="protein sequence ID" value="RZF46389.1"/>
    <property type="molecule type" value="Genomic_DNA"/>
</dbReference>
<dbReference type="CDD" id="cd16633">
    <property type="entry name" value="mRING-HC-C3HC3D_RBR_HOIL1"/>
    <property type="match status" value="1"/>
</dbReference>
<evidence type="ECO:0000256" key="6">
    <source>
        <dbReference type="ARBA" id="ARBA00022786"/>
    </source>
</evidence>
<protein>
    <recommendedName>
        <fullName evidence="14">RING-type domain-containing protein</fullName>
    </recommendedName>
</protein>